<organism evidence="4 5">
    <name type="scientific">Marinobacter xestospongiae</name>
    <dbReference type="NCBI Taxonomy" id="994319"/>
    <lineage>
        <taxon>Bacteria</taxon>
        <taxon>Pseudomonadati</taxon>
        <taxon>Pseudomonadota</taxon>
        <taxon>Gammaproteobacteria</taxon>
        <taxon>Pseudomonadales</taxon>
        <taxon>Marinobacteraceae</taxon>
        <taxon>Marinobacter</taxon>
    </lineage>
</organism>
<dbReference type="Pfam" id="PF12833">
    <property type="entry name" value="HTH_18"/>
    <property type="match status" value="1"/>
</dbReference>
<comment type="caution">
    <text evidence="4">The sequence shown here is derived from an EMBL/GenBank/DDBJ whole genome shotgun (WGS) entry which is preliminary data.</text>
</comment>
<dbReference type="SUPFAM" id="SSF52317">
    <property type="entry name" value="Class I glutamine amidotransferase-like"/>
    <property type="match status" value="1"/>
</dbReference>
<evidence type="ECO:0000313" key="4">
    <source>
        <dbReference type="EMBL" id="MDV2077869.1"/>
    </source>
</evidence>
<name>A0ABU3VUC8_9GAMM</name>
<dbReference type="CDD" id="cd03137">
    <property type="entry name" value="GATase1_AraC_1"/>
    <property type="match status" value="1"/>
</dbReference>
<protein>
    <submittedName>
        <fullName evidence="4">GlxA family transcriptional regulator</fullName>
    </submittedName>
</protein>
<dbReference type="EMBL" id="JAWIIJ010000002">
    <property type="protein sequence ID" value="MDV2077869.1"/>
    <property type="molecule type" value="Genomic_DNA"/>
</dbReference>
<proteinExistence type="predicted"/>
<dbReference type="Gene3D" id="1.10.10.60">
    <property type="entry name" value="Homeodomain-like"/>
    <property type="match status" value="1"/>
</dbReference>
<dbReference type="SMART" id="SM00342">
    <property type="entry name" value="HTH_ARAC"/>
    <property type="match status" value="1"/>
</dbReference>
<dbReference type="InterPro" id="IPR052158">
    <property type="entry name" value="INH-QAR"/>
</dbReference>
<dbReference type="PANTHER" id="PTHR43130">
    <property type="entry name" value="ARAC-FAMILY TRANSCRIPTIONAL REGULATOR"/>
    <property type="match status" value="1"/>
</dbReference>
<dbReference type="InterPro" id="IPR009057">
    <property type="entry name" value="Homeodomain-like_sf"/>
</dbReference>
<evidence type="ECO:0000313" key="5">
    <source>
        <dbReference type="Proteomes" id="UP001269819"/>
    </source>
</evidence>
<evidence type="ECO:0000256" key="2">
    <source>
        <dbReference type="ARBA" id="ARBA00023163"/>
    </source>
</evidence>
<gene>
    <name evidence="4" type="ORF">RYS15_04210</name>
</gene>
<dbReference type="InterPro" id="IPR002818">
    <property type="entry name" value="DJ-1/PfpI"/>
</dbReference>
<dbReference type="PROSITE" id="PS01124">
    <property type="entry name" value="HTH_ARAC_FAMILY_2"/>
    <property type="match status" value="1"/>
</dbReference>
<feature type="domain" description="HTH araC/xylS-type" evidence="3">
    <location>
        <begin position="213"/>
        <end position="311"/>
    </location>
</feature>
<dbReference type="RefSeq" id="WP_316972738.1">
    <property type="nucleotide sequence ID" value="NZ_JAWIIJ010000002.1"/>
</dbReference>
<dbReference type="Pfam" id="PF01965">
    <property type="entry name" value="DJ-1_PfpI"/>
    <property type="match status" value="1"/>
</dbReference>
<dbReference type="InterPro" id="IPR029062">
    <property type="entry name" value="Class_I_gatase-like"/>
</dbReference>
<keyword evidence="1" id="KW-0805">Transcription regulation</keyword>
<dbReference type="InterPro" id="IPR018060">
    <property type="entry name" value="HTH_AraC"/>
</dbReference>
<reference evidence="4 5" key="1">
    <citation type="submission" date="2023-10" db="EMBL/GenBank/DDBJ databases">
        <title>Characteristics and mechanism of a salt-tolerant marine origin heterotrophic nitrifying- aerobic denitrifying bacteria Marinobacter xestospongiae HN1.</title>
        <authorList>
            <person name="Qi R."/>
        </authorList>
    </citation>
    <scope>NUCLEOTIDE SEQUENCE [LARGE SCALE GENOMIC DNA]</scope>
    <source>
        <strain evidence="4 5">HN1</strain>
    </source>
</reference>
<accession>A0ABU3VUC8</accession>
<sequence>MSRSLVFLLYPGFQILDHTGPLAAFDAANHFAPGSYRMQHVSRDGGALASYAGLEVVTESFEAAASPDTLIISGGSGIDQALACPATQAFVRRHGQTCRRLASVCSGAFLLASLGMLDGLRATTHWRRTTEFQRRFPAVQLEVDRIYVREGRLWTSAGITAGIDLALALIAEDLGETIARQVARQLVVYYRRPGGQTQHSELLALGGEQGRFADLMDFIRRNLERPLTVEELADQACMSARHFARVFREEMGETPARAVERLRVEAASNALASGYGSLKAVARQCGFVDTERMRRAFMRWRGVPPAALKQAARSHATA</sequence>
<dbReference type="Proteomes" id="UP001269819">
    <property type="component" value="Unassembled WGS sequence"/>
</dbReference>
<keyword evidence="2" id="KW-0804">Transcription</keyword>
<evidence type="ECO:0000259" key="3">
    <source>
        <dbReference type="PROSITE" id="PS01124"/>
    </source>
</evidence>
<keyword evidence="5" id="KW-1185">Reference proteome</keyword>
<dbReference type="SUPFAM" id="SSF46689">
    <property type="entry name" value="Homeodomain-like"/>
    <property type="match status" value="2"/>
</dbReference>
<dbReference type="PANTHER" id="PTHR43130:SF3">
    <property type="entry name" value="HTH-TYPE TRANSCRIPTIONAL REGULATOR RV1931C"/>
    <property type="match status" value="1"/>
</dbReference>
<dbReference type="Gene3D" id="3.40.50.880">
    <property type="match status" value="1"/>
</dbReference>
<evidence type="ECO:0000256" key="1">
    <source>
        <dbReference type="ARBA" id="ARBA00023015"/>
    </source>
</evidence>